<reference evidence="1 2" key="1">
    <citation type="journal article" date="2011" name="BMC Genomics">
        <title>Genome sequencing reveals diversification of virulence factor content and possible host adaptation in distinct subpopulations of Salmonella enterica.</title>
        <authorList>
            <person name="den Bakker H.C."/>
            <person name="Moreno Switt A.I."/>
            <person name="Govoni G."/>
            <person name="Cummings C.A."/>
            <person name="Ranieri M.L."/>
            <person name="Degoricija L."/>
            <person name="Hoelzer K."/>
            <person name="Rodriguez-Rivera L.D."/>
            <person name="Brown S."/>
            <person name="Bolchacova E."/>
            <person name="Furtado M.R."/>
            <person name="Wiedmann M."/>
        </authorList>
    </citation>
    <scope>NUCLEOTIDE SEQUENCE [LARGE SCALE GENOMIC DNA]</scope>
    <source>
        <strain evidence="1 2">A4-543</strain>
    </source>
</reference>
<accession>G5R7M9</accession>
<dbReference type="EMBL" id="AFCU01001827">
    <property type="protein sequence ID" value="EHC80364.1"/>
    <property type="molecule type" value="Genomic_DNA"/>
</dbReference>
<comment type="caution">
    <text evidence="1">The sequence shown here is derived from an EMBL/GenBank/DDBJ whole genome shotgun (WGS) entry which is preliminary data.</text>
</comment>
<protein>
    <submittedName>
        <fullName evidence="1">Uncharacterized protein</fullName>
    </submittedName>
</protein>
<name>G5R7M9_SALSE</name>
<gene>
    <name evidence="1" type="ORF">LTSESEN_5751</name>
</gene>
<organism evidence="1 2">
    <name type="scientific">Salmonella enterica subsp. enterica serovar Senftenberg str. A4-543</name>
    <dbReference type="NCBI Taxonomy" id="913082"/>
    <lineage>
        <taxon>Bacteria</taxon>
        <taxon>Pseudomonadati</taxon>
        <taxon>Pseudomonadota</taxon>
        <taxon>Gammaproteobacteria</taxon>
        <taxon>Enterobacterales</taxon>
        <taxon>Enterobacteriaceae</taxon>
        <taxon>Salmonella</taxon>
    </lineage>
</organism>
<dbReference type="AlphaFoldDB" id="G5R7M9"/>
<dbReference type="Proteomes" id="UP000005065">
    <property type="component" value="Unassembled WGS sequence"/>
</dbReference>
<evidence type="ECO:0000313" key="1">
    <source>
        <dbReference type="EMBL" id="EHC80364.1"/>
    </source>
</evidence>
<proteinExistence type="predicted"/>
<sequence length="42" mass="4442">ATGGFSAFNSAIMPFLAVALKKVATEMKNSGNERGCAETRHQ</sequence>
<feature type="non-terminal residue" evidence="1">
    <location>
        <position position="1"/>
    </location>
</feature>
<evidence type="ECO:0000313" key="2">
    <source>
        <dbReference type="Proteomes" id="UP000005065"/>
    </source>
</evidence>